<protein>
    <submittedName>
        <fullName evidence="1">Uncharacterized protein</fullName>
    </submittedName>
</protein>
<reference evidence="1 2" key="1">
    <citation type="journal article" date="2014" name="Arch. Virol.">
        <title>Complete genome sequence of Tunisvirus, a new member of the proposed family Marseilleviridae.</title>
        <authorList>
            <person name="Aherfi S."/>
            <person name="Boughalmi M."/>
            <person name="Pagnier I."/>
            <person name="Fournous G."/>
            <person name="La Scola B."/>
            <person name="Raoult D."/>
            <person name="Colson P."/>
        </authorList>
    </citation>
    <scope>NUCLEOTIDE SEQUENCE [LARGE SCALE GENOMIC DNA]</scope>
    <source>
        <strain evidence="1 2">U484</strain>
    </source>
</reference>
<keyword evidence="2" id="KW-1185">Reference proteome</keyword>
<dbReference type="EMBL" id="KF483846">
    <property type="protein sequence ID" value="AHC55168.1"/>
    <property type="molecule type" value="Genomic_DNA"/>
</dbReference>
<evidence type="ECO:0000313" key="2">
    <source>
        <dbReference type="Proteomes" id="UP000232615"/>
    </source>
</evidence>
<proteinExistence type="predicted"/>
<dbReference type="Proteomes" id="UP000232615">
    <property type="component" value="Segment"/>
</dbReference>
<sequence>MADYYRYSQKIPKVDNLRERVEKLTPFWFDKESKMCFELKKNDGFNTSFVWGREEILCLGEYDDSYGVFIKEGEEEKFVKAFESREYITYHMYGYHGCFKPSLSEVAAFLPQELFDDHEKLWVTSQAIYLSPEHCYPIGTDQGVHVAKTIVLFKNI</sequence>
<organism evidence="1 2">
    <name type="scientific">Tunisvirus fontaine2</name>
    <dbReference type="NCBI Taxonomy" id="1421067"/>
    <lineage>
        <taxon>Viruses</taxon>
        <taxon>Varidnaviria</taxon>
        <taxon>Bamfordvirae</taxon>
        <taxon>Nucleocytoviricota</taxon>
        <taxon>Megaviricetes</taxon>
        <taxon>Pimascovirales</taxon>
        <taxon>Pimascovirales incertae sedis</taxon>
        <taxon>Marseilleviridae</taxon>
        <taxon>Losannavirus</taxon>
        <taxon>Losannavirus tunisense</taxon>
    </lineage>
</organism>
<gene>
    <name evidence="1" type="ORF">TNS_ORF450</name>
</gene>
<evidence type="ECO:0000313" key="1">
    <source>
        <dbReference type="EMBL" id="AHC55168.1"/>
    </source>
</evidence>
<accession>V9SE33</accession>
<name>V9SE33_9VIRU</name>